<evidence type="ECO:0000256" key="4">
    <source>
        <dbReference type="ARBA" id="ARBA00022723"/>
    </source>
</evidence>
<dbReference type="InterPro" id="IPR037214">
    <property type="entry name" value="TROVE_dom_sf"/>
</dbReference>
<feature type="domain" description="TROVE" evidence="7">
    <location>
        <begin position="20"/>
        <end position="330"/>
    </location>
</feature>
<dbReference type="PANTHER" id="PTHR14202">
    <property type="entry name" value="60 KDA RIBONUCLEOPROTEIN SSA/RO"/>
    <property type="match status" value="1"/>
</dbReference>
<evidence type="ECO:0000256" key="2">
    <source>
        <dbReference type="ARBA" id="ARBA00007814"/>
    </source>
</evidence>
<keyword evidence="4" id="KW-0479">Metal-binding</keyword>
<organism evidence="8 9">
    <name type="scientific">Sphingobium xenophagum</name>
    <dbReference type="NCBI Taxonomy" id="121428"/>
    <lineage>
        <taxon>Bacteria</taxon>
        <taxon>Pseudomonadati</taxon>
        <taxon>Pseudomonadota</taxon>
        <taxon>Alphaproteobacteria</taxon>
        <taxon>Sphingomonadales</taxon>
        <taxon>Sphingomonadaceae</taxon>
        <taxon>Sphingobium</taxon>
    </lineage>
</organism>
<keyword evidence="6 8" id="KW-0687">Ribonucleoprotein</keyword>
<proteinExistence type="inferred from homology"/>
<comment type="caution">
    <text evidence="8">The sequence shown here is derived from an EMBL/GenBank/DDBJ whole genome shotgun (WGS) entry which is preliminary data.</text>
</comment>
<dbReference type="InterPro" id="IPR040322">
    <property type="entry name" value="TROVE2"/>
</dbReference>
<dbReference type="InterPro" id="IPR036465">
    <property type="entry name" value="vWFA_dom_sf"/>
</dbReference>
<accession>A0A401IWN4</accession>
<evidence type="ECO:0000256" key="1">
    <source>
        <dbReference type="ARBA" id="ARBA00004496"/>
    </source>
</evidence>
<dbReference type="SUPFAM" id="SSF140864">
    <property type="entry name" value="TROVE domain-like"/>
    <property type="match status" value="1"/>
</dbReference>
<dbReference type="GO" id="GO:0005737">
    <property type="term" value="C:cytoplasm"/>
    <property type="evidence" value="ECO:0007669"/>
    <property type="project" value="UniProtKB-SubCell"/>
</dbReference>
<dbReference type="Proteomes" id="UP000290975">
    <property type="component" value="Unassembled WGS sequence"/>
</dbReference>
<evidence type="ECO:0000256" key="3">
    <source>
        <dbReference type="ARBA" id="ARBA00022490"/>
    </source>
</evidence>
<dbReference type="GO" id="GO:0046872">
    <property type="term" value="F:metal ion binding"/>
    <property type="evidence" value="ECO:0007669"/>
    <property type="project" value="UniProtKB-KW"/>
</dbReference>
<sequence>MALKRLFASTASRFLPRADAVNEAGGVAYAYGPEAKLAQLAATGTLADGFYSSAETQLADVVLAAKDVDPEWVTKCAVYSRQSGAMKDMPALLAAYLTMADPDLSVRVFKRVIDNGRMLRTFVQVMRSGQVGRASLGSRPKRLVREWLEQASMAQLMQAATGNDPSLADVVKMVHPAPASAERRAFYGWLIGKPYDVAALPAEIAAFEDWKRSPQGELPPVPFEWLTAFPLSAEQWGVLATRDGLGRMGWQALRMNLNTLARNGAFAVNGVTEAVAARLADRQAIARVRPMPYQLMVALGQVGDGVPLAVQAALESALEASLAGVPKLEGQIVVCPDVSGSMGSPATGYRKGASSKVRCIDIAALVAAAVLRQNRDARVIPFEQTVVKLKLDPRARIAVNAAKLAGVGGGGTNVSAPLALLNKERARVDTVVIVSDNESWVDPSRRGATATMAEWNKLKARNPGAKLICIDIQPYGSTQAKDREDIMNVGGFTDAVFDAMARFAKGETRDWVEIVQNTEV</sequence>
<protein>
    <submittedName>
        <fullName evidence="8">60 kDa SS-A/Ro ribonucleoprotein</fullName>
    </submittedName>
</protein>
<dbReference type="SUPFAM" id="SSF53300">
    <property type="entry name" value="vWA-like"/>
    <property type="match status" value="1"/>
</dbReference>
<dbReference type="RefSeq" id="WP_130751608.1">
    <property type="nucleotide sequence ID" value="NZ_BBQY01000001.1"/>
</dbReference>
<evidence type="ECO:0000256" key="5">
    <source>
        <dbReference type="ARBA" id="ARBA00022884"/>
    </source>
</evidence>
<keyword evidence="3" id="KW-0963">Cytoplasm</keyword>
<dbReference type="InterPro" id="IPR008858">
    <property type="entry name" value="TROVE_dom"/>
</dbReference>
<dbReference type="GO" id="GO:1990904">
    <property type="term" value="C:ribonucleoprotein complex"/>
    <property type="evidence" value="ECO:0007669"/>
    <property type="project" value="UniProtKB-KW"/>
</dbReference>
<dbReference type="GO" id="GO:0003723">
    <property type="term" value="F:RNA binding"/>
    <property type="evidence" value="ECO:0007669"/>
    <property type="project" value="UniProtKB-KW"/>
</dbReference>
<evidence type="ECO:0000313" key="8">
    <source>
        <dbReference type="EMBL" id="GBH28821.1"/>
    </source>
</evidence>
<reference evidence="8 9" key="1">
    <citation type="submission" date="2014-12" db="EMBL/GenBank/DDBJ databases">
        <title>Whole genome sequencing of Sphingobium xenophagum OW59.</title>
        <authorList>
            <person name="Ohta Y."/>
            <person name="Nishi S."/>
            <person name="Hatada Y."/>
        </authorList>
    </citation>
    <scope>NUCLEOTIDE SEQUENCE [LARGE SCALE GENOMIC DNA]</scope>
    <source>
        <strain evidence="8 9">OW59</strain>
    </source>
</reference>
<dbReference type="Gene3D" id="3.40.50.410">
    <property type="entry name" value="von Willebrand factor, type A domain"/>
    <property type="match status" value="1"/>
</dbReference>
<keyword evidence="5" id="KW-0694">RNA-binding</keyword>
<evidence type="ECO:0000313" key="9">
    <source>
        <dbReference type="Proteomes" id="UP000290975"/>
    </source>
</evidence>
<comment type="similarity">
    <text evidence="2">Belongs to the Ro 60 kDa family.</text>
</comment>
<gene>
    <name evidence="8" type="ORF">MBESOW_P0074</name>
</gene>
<dbReference type="PROSITE" id="PS50988">
    <property type="entry name" value="TROVE"/>
    <property type="match status" value="1"/>
</dbReference>
<dbReference type="Pfam" id="PF25045">
    <property type="entry name" value="vWA_Ro60"/>
    <property type="match status" value="1"/>
</dbReference>
<name>A0A401IWN4_SPHXE</name>
<dbReference type="AlphaFoldDB" id="A0A401IWN4"/>
<evidence type="ECO:0000256" key="6">
    <source>
        <dbReference type="ARBA" id="ARBA00023274"/>
    </source>
</evidence>
<evidence type="ECO:0000259" key="7">
    <source>
        <dbReference type="PROSITE" id="PS50988"/>
    </source>
</evidence>
<keyword evidence="9" id="KW-1185">Reference proteome</keyword>
<dbReference type="InterPro" id="IPR056800">
    <property type="entry name" value="vWA_Ro60"/>
</dbReference>
<dbReference type="PANTHER" id="PTHR14202:SF0">
    <property type="entry name" value="RNA-BINDING PROTEIN RO60"/>
    <property type="match status" value="1"/>
</dbReference>
<comment type="subcellular location">
    <subcellularLocation>
        <location evidence="1">Cytoplasm</location>
    </subcellularLocation>
</comment>
<dbReference type="EMBL" id="BBQY01000001">
    <property type="protein sequence ID" value="GBH28821.1"/>
    <property type="molecule type" value="Genomic_DNA"/>
</dbReference>